<evidence type="ECO:0000313" key="3">
    <source>
        <dbReference type="Proteomes" id="UP001144673"/>
    </source>
</evidence>
<accession>A0A9W8QNU0</accession>
<evidence type="ECO:0000313" key="2">
    <source>
        <dbReference type="EMBL" id="KAJ4165346.1"/>
    </source>
</evidence>
<dbReference type="AlphaFoldDB" id="A0A9W8QNU0"/>
<proteinExistence type="predicted"/>
<sequence length="116" mass="12740">MSLLIEIQLVVALRKSLAENLDTLPRYLVTFPGPTQAPQAQAQAQAPGELWPTHVQSISTTRTHTSRWPHTKPLSSKPPKRPRVRRPILQLSTLAPNCPQSARPTVSFGLPPPNVG</sequence>
<comment type="caution">
    <text evidence="2">The sequence shown here is derived from an EMBL/GenBank/DDBJ whole genome shotgun (WGS) entry which is preliminary data.</text>
</comment>
<name>A0A9W8QNU0_AKAMU</name>
<protein>
    <submittedName>
        <fullName evidence="2">Uncharacterized protein</fullName>
    </submittedName>
</protein>
<feature type="compositionally biased region" description="Low complexity" evidence="1">
    <location>
        <begin position="37"/>
        <end position="47"/>
    </location>
</feature>
<dbReference type="EMBL" id="JAJHUN010000001">
    <property type="protein sequence ID" value="KAJ4165346.1"/>
    <property type="molecule type" value="Genomic_DNA"/>
</dbReference>
<reference evidence="2" key="1">
    <citation type="journal article" date="2023" name="Access Microbiol">
        <title>De-novo genome assembly for Akanthomyces muscarius, a biocontrol agent of insect agricultural pests.</title>
        <authorList>
            <person name="Erdos Z."/>
            <person name="Studholme D.J."/>
            <person name="Raymond B."/>
            <person name="Sharma M."/>
        </authorList>
    </citation>
    <scope>NUCLEOTIDE SEQUENCE</scope>
    <source>
        <strain evidence="2">Ve6</strain>
    </source>
</reference>
<dbReference type="Proteomes" id="UP001144673">
    <property type="component" value="Chromosome 1"/>
</dbReference>
<dbReference type="KEGG" id="amus:LMH87_006980"/>
<evidence type="ECO:0000256" key="1">
    <source>
        <dbReference type="SAM" id="MobiDB-lite"/>
    </source>
</evidence>
<keyword evidence="3" id="KW-1185">Reference proteome</keyword>
<feature type="region of interest" description="Disordered" evidence="1">
    <location>
        <begin position="37"/>
        <end position="116"/>
    </location>
</feature>
<feature type="compositionally biased region" description="Polar residues" evidence="1">
    <location>
        <begin position="54"/>
        <end position="63"/>
    </location>
</feature>
<dbReference type="RefSeq" id="XP_056060261.1">
    <property type="nucleotide sequence ID" value="XM_056191998.1"/>
</dbReference>
<dbReference type="GeneID" id="80894139"/>
<gene>
    <name evidence="2" type="ORF">LMH87_006980</name>
</gene>
<feature type="compositionally biased region" description="Polar residues" evidence="1">
    <location>
        <begin position="90"/>
        <end position="104"/>
    </location>
</feature>
<organism evidence="2 3">
    <name type="scientific">Akanthomyces muscarius</name>
    <name type="common">Entomopathogenic fungus</name>
    <name type="synonym">Lecanicillium muscarium</name>
    <dbReference type="NCBI Taxonomy" id="2231603"/>
    <lineage>
        <taxon>Eukaryota</taxon>
        <taxon>Fungi</taxon>
        <taxon>Dikarya</taxon>
        <taxon>Ascomycota</taxon>
        <taxon>Pezizomycotina</taxon>
        <taxon>Sordariomycetes</taxon>
        <taxon>Hypocreomycetidae</taxon>
        <taxon>Hypocreales</taxon>
        <taxon>Cordycipitaceae</taxon>
        <taxon>Akanthomyces</taxon>
    </lineage>
</organism>